<dbReference type="GO" id="GO:0009294">
    <property type="term" value="P:DNA-mediated transformation"/>
    <property type="evidence" value="ECO:0007669"/>
    <property type="project" value="InterPro"/>
</dbReference>
<evidence type="ECO:0000313" key="4">
    <source>
        <dbReference type="Proteomes" id="UP000178999"/>
    </source>
</evidence>
<dbReference type="AlphaFoldDB" id="A0A1F8CUC0"/>
<dbReference type="InterPro" id="IPR003488">
    <property type="entry name" value="DprA"/>
</dbReference>
<dbReference type="Pfam" id="PF02481">
    <property type="entry name" value="DNA_processg_A"/>
    <property type="match status" value="1"/>
</dbReference>
<reference evidence="3 4" key="1">
    <citation type="journal article" date="2016" name="Nat. Commun.">
        <title>Thousands of microbial genomes shed light on interconnected biogeochemical processes in an aquifer system.</title>
        <authorList>
            <person name="Anantharaman K."/>
            <person name="Brown C.T."/>
            <person name="Hug L.A."/>
            <person name="Sharon I."/>
            <person name="Castelle C.J."/>
            <person name="Probst A.J."/>
            <person name="Thomas B.C."/>
            <person name="Singh A."/>
            <person name="Wilkins M.J."/>
            <person name="Karaoz U."/>
            <person name="Brodie E.L."/>
            <person name="Williams K.H."/>
            <person name="Hubbard S.S."/>
            <person name="Banfield J.F."/>
        </authorList>
    </citation>
    <scope>NUCLEOTIDE SEQUENCE [LARGE SCALE GENOMIC DNA]</scope>
</reference>
<evidence type="ECO:0000256" key="1">
    <source>
        <dbReference type="ARBA" id="ARBA00006525"/>
    </source>
</evidence>
<evidence type="ECO:0000259" key="2">
    <source>
        <dbReference type="Pfam" id="PF02481"/>
    </source>
</evidence>
<dbReference type="InterPro" id="IPR057666">
    <property type="entry name" value="DrpA_SLOG"/>
</dbReference>
<name>A0A1F8CUC0_9BACT</name>
<comment type="similarity">
    <text evidence="1">Belongs to the DprA/Smf family.</text>
</comment>
<dbReference type="Proteomes" id="UP000178999">
    <property type="component" value="Unassembled WGS sequence"/>
</dbReference>
<sequence>MTTVIQNNNFPPNLLSIKPPIKKLYCQGVWDLAILNKSIAIVGSRRITSYGERVIEKIVPFLVEANVTIISGMMYGVDQKAHNVCLECGGKTIAVLGWGLTWPGLGEEDKKMQKKIVEHGGILISEYEAQPPSLWMFPQRNRIVAGLAQAVLVVEAGEGSGSLITARLATKMDKKLFAIPGPITSSTSKGTNDLIKQGKAILVSDVNDILSNLNWPTQSSSLQGLTPKGLVIDLEDGIDVDELARKVKKNVQEVGTELSLLVLKGIVKEKNGKYFRI</sequence>
<dbReference type="SUPFAM" id="SSF102405">
    <property type="entry name" value="MCP/YpsA-like"/>
    <property type="match status" value="1"/>
</dbReference>
<dbReference type="STRING" id="1802538.A2382_02080"/>
<dbReference type="Gene3D" id="3.40.50.450">
    <property type="match status" value="1"/>
</dbReference>
<gene>
    <name evidence="3" type="ORF">A2382_02080</name>
</gene>
<evidence type="ECO:0000313" key="3">
    <source>
        <dbReference type="EMBL" id="OGM79686.1"/>
    </source>
</evidence>
<accession>A0A1F8CUC0</accession>
<feature type="domain" description="Smf/DprA SLOG" evidence="2">
    <location>
        <begin position="3"/>
        <end position="213"/>
    </location>
</feature>
<dbReference type="NCBIfam" id="TIGR00732">
    <property type="entry name" value="dprA"/>
    <property type="match status" value="1"/>
</dbReference>
<organism evidence="3 4">
    <name type="scientific">Candidatus Woesebacteria bacterium RIFOXYB1_FULL_38_16</name>
    <dbReference type="NCBI Taxonomy" id="1802538"/>
    <lineage>
        <taxon>Bacteria</taxon>
        <taxon>Candidatus Woeseibacteriota</taxon>
    </lineage>
</organism>
<comment type="caution">
    <text evidence="3">The sequence shown here is derived from an EMBL/GenBank/DDBJ whole genome shotgun (WGS) entry which is preliminary data.</text>
</comment>
<dbReference type="PANTHER" id="PTHR43022:SF1">
    <property type="entry name" value="PROTEIN SMF"/>
    <property type="match status" value="1"/>
</dbReference>
<proteinExistence type="inferred from homology"/>
<protein>
    <submittedName>
        <fullName evidence="3">DNA protecting protein DprA</fullName>
    </submittedName>
</protein>
<dbReference type="EMBL" id="MGHY01000009">
    <property type="protein sequence ID" value="OGM79686.1"/>
    <property type="molecule type" value="Genomic_DNA"/>
</dbReference>
<dbReference type="PANTHER" id="PTHR43022">
    <property type="entry name" value="PROTEIN SMF"/>
    <property type="match status" value="1"/>
</dbReference>